<dbReference type="Gene3D" id="3.40.50.150">
    <property type="entry name" value="Vaccinia Virus protein VP39"/>
    <property type="match status" value="1"/>
</dbReference>
<dbReference type="Proteomes" id="UP001166251">
    <property type="component" value="Unassembled WGS sequence"/>
</dbReference>
<dbReference type="SUPFAM" id="SSF53335">
    <property type="entry name" value="S-adenosyl-L-methionine-dependent methyltransferases"/>
    <property type="match status" value="1"/>
</dbReference>
<reference evidence="1" key="1">
    <citation type="submission" date="2021-07" db="EMBL/GenBank/DDBJ databases">
        <title>Neiella marina sp. nov., isolated from the intestinal content of sea cucumber Apostichopus japonicus.</title>
        <authorList>
            <person name="Bai X."/>
        </authorList>
    </citation>
    <scope>NUCLEOTIDE SEQUENCE</scope>
    <source>
        <strain evidence="1">126</strain>
    </source>
</reference>
<dbReference type="GO" id="GO:0008168">
    <property type="term" value="F:methyltransferase activity"/>
    <property type="evidence" value="ECO:0007669"/>
    <property type="project" value="UniProtKB-KW"/>
</dbReference>
<proteinExistence type="predicted"/>
<protein>
    <submittedName>
        <fullName evidence="1">Class I SAM-dependent methyltransferase</fullName>
        <ecNumber evidence="1">2.1.1.-</ecNumber>
    </submittedName>
</protein>
<dbReference type="GO" id="GO:0032259">
    <property type="term" value="P:methylation"/>
    <property type="evidence" value="ECO:0007669"/>
    <property type="project" value="UniProtKB-KW"/>
</dbReference>
<dbReference type="InterPro" id="IPR029063">
    <property type="entry name" value="SAM-dependent_MTases_sf"/>
</dbReference>
<dbReference type="RefSeq" id="WP_220103503.1">
    <property type="nucleotide sequence ID" value="NZ_JAHZSS010000006.1"/>
</dbReference>
<accession>A0ABS7EFX0</accession>
<evidence type="ECO:0000313" key="1">
    <source>
        <dbReference type="EMBL" id="MBW8190823.1"/>
    </source>
</evidence>
<dbReference type="Pfam" id="PF01209">
    <property type="entry name" value="Ubie_methyltran"/>
    <property type="match status" value="1"/>
</dbReference>
<dbReference type="EMBL" id="JAHZSS010000006">
    <property type="protein sequence ID" value="MBW8190823.1"/>
    <property type="molecule type" value="Genomic_DNA"/>
</dbReference>
<comment type="caution">
    <text evidence="1">The sequence shown here is derived from an EMBL/GenBank/DDBJ whole genome shotgun (WGS) entry which is preliminary data.</text>
</comment>
<evidence type="ECO:0000313" key="2">
    <source>
        <dbReference type="Proteomes" id="UP001166251"/>
    </source>
</evidence>
<sequence length="339" mass="37624">MKLNQLNHYRCPKSLSPLTLDVTHQDNDEIIEGTLTSLAGLTFNITGGIPDFTYPKALAQIDEETRQTYDTLAKDYHKFADIPFRTFKTNEAGVREDIAQRLNIKPDAKVLEVGCGGGDGSVYLLKKLGPDGQLFIQDLSPNFLALAIDKIAELSSPATVEMATANACYLSFPDNHFDAAHHFGGLNTFSDIPRFLSELTRVVKPGGKIVIGDEGMAPWLRDCEFGKVMMNSNPLLKCSPPLDSLPTRAEQVKVEWIMMGAFYLVEFTVAQSEPVADYHIDIPSQRGGTHWSRYYGQLEGISYETKQLAYEAQKNSGMSMSDWLDSVVKQAATKTIRND</sequence>
<keyword evidence="1" id="KW-0489">Methyltransferase</keyword>
<keyword evidence="2" id="KW-1185">Reference proteome</keyword>
<dbReference type="PANTHER" id="PTHR43591:SF24">
    <property type="entry name" value="2-METHOXY-6-POLYPRENYL-1,4-BENZOQUINOL METHYLASE, MITOCHONDRIAL"/>
    <property type="match status" value="1"/>
</dbReference>
<dbReference type="CDD" id="cd02440">
    <property type="entry name" value="AdoMet_MTases"/>
    <property type="match status" value="1"/>
</dbReference>
<dbReference type="PANTHER" id="PTHR43591">
    <property type="entry name" value="METHYLTRANSFERASE"/>
    <property type="match status" value="1"/>
</dbReference>
<organism evidence="1 2">
    <name type="scientific">Neiella holothuriorum</name>
    <dbReference type="NCBI Taxonomy" id="2870530"/>
    <lineage>
        <taxon>Bacteria</taxon>
        <taxon>Pseudomonadati</taxon>
        <taxon>Pseudomonadota</taxon>
        <taxon>Gammaproteobacteria</taxon>
        <taxon>Alteromonadales</taxon>
        <taxon>Echinimonadaceae</taxon>
        <taxon>Neiella</taxon>
    </lineage>
</organism>
<gene>
    <name evidence="1" type="ORF">K0504_07230</name>
</gene>
<dbReference type="EC" id="2.1.1.-" evidence="1"/>
<name>A0ABS7EFX0_9GAMM</name>
<keyword evidence="1" id="KW-0808">Transferase</keyword>